<dbReference type="Gene3D" id="1.10.1400.10">
    <property type="match status" value="1"/>
</dbReference>
<dbReference type="Proteomes" id="UP001595477">
    <property type="component" value="Unassembled WGS sequence"/>
</dbReference>
<dbReference type="Gene3D" id="1.10.439.10">
    <property type="entry name" value="Penicillin Amidohydrolase, domain 1"/>
    <property type="match status" value="1"/>
</dbReference>
<evidence type="ECO:0000313" key="6">
    <source>
        <dbReference type="Proteomes" id="UP001595477"/>
    </source>
</evidence>
<keyword evidence="2" id="KW-0732">Signal</keyword>
<proteinExistence type="inferred from homology"/>
<protein>
    <submittedName>
        <fullName evidence="5">Penicillin acylase family protein</fullName>
    </submittedName>
</protein>
<evidence type="ECO:0000256" key="2">
    <source>
        <dbReference type="ARBA" id="ARBA00022729"/>
    </source>
</evidence>
<dbReference type="PANTHER" id="PTHR34218">
    <property type="entry name" value="PEPTIDASE S45 PENICILLIN AMIDASE"/>
    <property type="match status" value="1"/>
</dbReference>
<comment type="similarity">
    <text evidence="1">Belongs to the peptidase S45 family.</text>
</comment>
<keyword evidence="6" id="KW-1185">Reference proteome</keyword>
<dbReference type="Gene3D" id="2.30.120.10">
    <property type="match status" value="1"/>
</dbReference>
<accession>A0ABV7K0V7</accession>
<evidence type="ECO:0000256" key="1">
    <source>
        <dbReference type="ARBA" id="ARBA00006586"/>
    </source>
</evidence>
<reference evidence="6" key="1">
    <citation type="journal article" date="2019" name="Int. J. Syst. Evol. Microbiol.">
        <title>The Global Catalogue of Microorganisms (GCM) 10K type strain sequencing project: providing services to taxonomists for standard genome sequencing and annotation.</title>
        <authorList>
            <consortium name="The Broad Institute Genomics Platform"/>
            <consortium name="The Broad Institute Genome Sequencing Center for Infectious Disease"/>
            <person name="Wu L."/>
            <person name="Ma J."/>
        </authorList>
    </citation>
    <scope>NUCLEOTIDE SEQUENCE [LARGE SCALE GENOMIC DNA]</scope>
    <source>
        <strain evidence="6">KCTC 52449</strain>
    </source>
</reference>
<comment type="caution">
    <text evidence="5">The sequence shown here is derived from an EMBL/GenBank/DDBJ whole genome shotgun (WGS) entry which is preliminary data.</text>
</comment>
<dbReference type="RefSeq" id="WP_206427208.1">
    <property type="nucleotide sequence ID" value="NZ_JBHRSX010000021.1"/>
</dbReference>
<evidence type="ECO:0000313" key="5">
    <source>
        <dbReference type="EMBL" id="MFC3202268.1"/>
    </source>
</evidence>
<dbReference type="InterPro" id="IPR023343">
    <property type="entry name" value="Penicillin_amidase_dom1"/>
</dbReference>
<name>A0ABV7K0V7_9ALTE</name>
<evidence type="ECO:0000256" key="4">
    <source>
        <dbReference type="ARBA" id="ARBA00023145"/>
    </source>
</evidence>
<sequence length="746" mass="83915">MLKKLQDALPYTFGRLPRTESALTGEEVGILMNMLAVTQRCRGWRIAVLAILTLVITACDNAPKTPPDTGTSKDIEIRWDTFGVPHIYGGTAEDVFYGFGWAQAKSQGDIVLRLYGQARAKGAEYWGEEYEQTDLWLLGNDVPERGQQWYQNQKEAFKKNLDAFAAGINDYAKKYPETLDPQVLKVLPVSGVDVVTHAHRLMNFIYVASPSRVIGERAPPLKAGSNTYAVAPAKSASGNTLLLQNPHLPWATGFFTYYEAHLSGPDFEMYGATQVGLPVIRFAFNQRMGISNTVNRIPGATTYHLTRKEDGYLFDGEVLPFETTEKTYRVLQQNGTLKEKTLAVRKSVHGAVFERQDGETVALRVAGLDRPGMLQQYFDMLQAKNFAEFTTVMERLQVPTFNITYADKEGNIQYLYNGILPKHEQGDLAFWTGLVPGDSSEYVWNEVHDYADLPKVINPESGFVQNANDPPWLATYPAVYKYHDFPPYVAVEGPMSFRAQNAVKMMAESGKLSFEQFEKIKTSTYALMTERVLDDLLTAAAESNDEMVQQAAQVLKAWDRHFGVDNRAGILFENWAELFAGKRSGFSDQSNYAVPWQAESPLLTPYGLKDPEAAVAMLKKAAENTISTYGRMDPRFGDVSRFIIRDKDVPGHGGYGNLGAFNVITWWDPDGDGIREPRHGETWVSMVEFSTPIKAKGIMAYGNSRQVESTHYSDQLELLANDEYRTLWLQREEVEAHTEQTEWLER</sequence>
<keyword evidence="4" id="KW-0865">Zymogen</keyword>
<dbReference type="Pfam" id="PF01804">
    <property type="entry name" value="Penicil_amidase"/>
    <property type="match status" value="1"/>
</dbReference>
<dbReference type="PIRSF" id="PIRSF001227">
    <property type="entry name" value="Pen_acylase"/>
    <property type="match status" value="1"/>
</dbReference>
<dbReference type="EMBL" id="JBHRSX010000021">
    <property type="protein sequence ID" value="MFC3202268.1"/>
    <property type="molecule type" value="Genomic_DNA"/>
</dbReference>
<evidence type="ECO:0000256" key="3">
    <source>
        <dbReference type="ARBA" id="ARBA00022801"/>
    </source>
</evidence>
<gene>
    <name evidence="5" type="ORF">ACFOEW_10610</name>
</gene>
<dbReference type="PANTHER" id="PTHR34218:SF3">
    <property type="entry name" value="ACYL-HOMOSERINE LACTONE ACYLASE PVDQ"/>
    <property type="match status" value="1"/>
</dbReference>
<dbReference type="InterPro" id="IPR043147">
    <property type="entry name" value="Penicillin_amidase_A-knob"/>
</dbReference>
<dbReference type="SUPFAM" id="SSF56235">
    <property type="entry name" value="N-terminal nucleophile aminohydrolases (Ntn hydrolases)"/>
    <property type="match status" value="1"/>
</dbReference>
<dbReference type="InterPro" id="IPR014395">
    <property type="entry name" value="Pen/GL7ACA/AHL_acylase"/>
</dbReference>
<dbReference type="Gene3D" id="3.60.20.10">
    <property type="entry name" value="Glutamine Phosphoribosylpyrophosphate, subunit 1, domain 1"/>
    <property type="match status" value="1"/>
</dbReference>
<dbReference type="InterPro" id="IPR043146">
    <property type="entry name" value="Penicillin_amidase_N_B-knob"/>
</dbReference>
<dbReference type="InterPro" id="IPR002692">
    <property type="entry name" value="S45"/>
</dbReference>
<dbReference type="InterPro" id="IPR029055">
    <property type="entry name" value="Ntn_hydrolases_N"/>
</dbReference>
<keyword evidence="3" id="KW-0378">Hydrolase</keyword>
<organism evidence="5 6">
    <name type="scientific">Alteromonas oceani</name>
    <dbReference type="NCBI Taxonomy" id="2071609"/>
    <lineage>
        <taxon>Bacteria</taxon>
        <taxon>Pseudomonadati</taxon>
        <taxon>Pseudomonadota</taxon>
        <taxon>Gammaproteobacteria</taxon>
        <taxon>Alteromonadales</taxon>
        <taxon>Alteromonadaceae</taxon>
        <taxon>Alteromonas/Salinimonas group</taxon>
        <taxon>Alteromonas</taxon>
    </lineage>
</organism>